<evidence type="ECO:0000313" key="4">
    <source>
        <dbReference type="Proteomes" id="UP000738349"/>
    </source>
</evidence>
<dbReference type="Proteomes" id="UP000738349">
    <property type="component" value="Unassembled WGS sequence"/>
</dbReference>
<dbReference type="OrthoDB" id="426293at2759"/>
<keyword evidence="4" id="KW-1185">Reference proteome</keyword>
<protein>
    <submittedName>
        <fullName evidence="3">Uncharacterized protein</fullName>
    </submittedName>
</protein>
<dbReference type="AlphaFoldDB" id="A0A9P9FMF5"/>
<keyword evidence="1" id="KW-0677">Repeat</keyword>
<comment type="caution">
    <text evidence="3">The sequence shown here is derived from an EMBL/GenBank/DDBJ whole genome shotgun (WGS) entry which is preliminary data.</text>
</comment>
<dbReference type="EMBL" id="JAGMUV010000003">
    <property type="protein sequence ID" value="KAH7165671.1"/>
    <property type="molecule type" value="Genomic_DNA"/>
</dbReference>
<dbReference type="SUPFAM" id="SSF48403">
    <property type="entry name" value="Ankyrin repeat"/>
    <property type="match status" value="1"/>
</dbReference>
<dbReference type="PANTHER" id="PTHR24134:SF9">
    <property type="entry name" value="ANKYRIN REPEAT AND SOCS BOX PROTEIN 8"/>
    <property type="match status" value="1"/>
</dbReference>
<accession>A0A9P9FMF5</accession>
<name>A0A9P9FMF5_9HYPO</name>
<organism evidence="3 4">
    <name type="scientific">Dactylonectria macrodidyma</name>
    <dbReference type="NCBI Taxonomy" id="307937"/>
    <lineage>
        <taxon>Eukaryota</taxon>
        <taxon>Fungi</taxon>
        <taxon>Dikarya</taxon>
        <taxon>Ascomycota</taxon>
        <taxon>Pezizomycotina</taxon>
        <taxon>Sordariomycetes</taxon>
        <taxon>Hypocreomycetidae</taxon>
        <taxon>Hypocreales</taxon>
        <taxon>Nectriaceae</taxon>
        <taxon>Dactylonectria</taxon>
    </lineage>
</organism>
<dbReference type="PANTHER" id="PTHR24134">
    <property type="entry name" value="ANKYRIN REPEAT-CONTAINING PROTEIN DDB_G0279043"/>
    <property type="match status" value="1"/>
</dbReference>
<keyword evidence="2" id="KW-0040">ANK repeat</keyword>
<proteinExistence type="predicted"/>
<evidence type="ECO:0000256" key="1">
    <source>
        <dbReference type="ARBA" id="ARBA00022737"/>
    </source>
</evidence>
<evidence type="ECO:0000313" key="3">
    <source>
        <dbReference type="EMBL" id="KAH7165671.1"/>
    </source>
</evidence>
<reference evidence="3" key="1">
    <citation type="journal article" date="2021" name="Nat. Commun.">
        <title>Genetic determinants of endophytism in the Arabidopsis root mycobiome.</title>
        <authorList>
            <person name="Mesny F."/>
            <person name="Miyauchi S."/>
            <person name="Thiergart T."/>
            <person name="Pickel B."/>
            <person name="Atanasova L."/>
            <person name="Karlsson M."/>
            <person name="Huettel B."/>
            <person name="Barry K.W."/>
            <person name="Haridas S."/>
            <person name="Chen C."/>
            <person name="Bauer D."/>
            <person name="Andreopoulos W."/>
            <person name="Pangilinan J."/>
            <person name="LaButti K."/>
            <person name="Riley R."/>
            <person name="Lipzen A."/>
            <person name="Clum A."/>
            <person name="Drula E."/>
            <person name="Henrissat B."/>
            <person name="Kohler A."/>
            <person name="Grigoriev I.V."/>
            <person name="Martin F.M."/>
            <person name="Hacquard S."/>
        </authorList>
    </citation>
    <scope>NUCLEOTIDE SEQUENCE</scope>
    <source>
        <strain evidence="3">MPI-CAGE-AT-0147</strain>
    </source>
</reference>
<gene>
    <name evidence="3" type="ORF">EDB81DRAFT_942678</name>
</gene>
<dbReference type="Gene3D" id="1.25.40.20">
    <property type="entry name" value="Ankyrin repeat-containing domain"/>
    <property type="match status" value="2"/>
</dbReference>
<sequence>MEDAARNLDKEEEGVVDPNRGTLPLHKVCDLPVNITRRLAWAREALRNGHDINQLDPDQSEHHLGRPLHVALDKTGCSLGVNRLTANKYDRLELVDLYLQKGADPRLRDRFGVSAIDKARSKINEVDIHQMNPEFWETALVKMFDAIGKLEEEEDGERNPNNPLLPFHKLAGMDISVRRCLAWALEALENGHDINELDPEPSAAKNLGRPLHAALHDRRPAISFENCNEKLYESLDLIQFFLKHGADPRLKDLEGKTPMEKAITKLFS</sequence>
<evidence type="ECO:0000256" key="2">
    <source>
        <dbReference type="ARBA" id="ARBA00023043"/>
    </source>
</evidence>
<dbReference type="InterPro" id="IPR036770">
    <property type="entry name" value="Ankyrin_rpt-contain_sf"/>
</dbReference>